<comment type="caution">
    <text evidence="1">The sequence shown here is derived from an EMBL/GenBank/DDBJ whole genome shotgun (WGS) entry which is preliminary data.</text>
</comment>
<reference evidence="2" key="1">
    <citation type="submission" date="2016-05" db="EMBL/GenBank/DDBJ databases">
        <authorList>
            <person name="Liu B."/>
            <person name="Wang J."/>
            <person name="Zhu Y."/>
            <person name="Liu G."/>
            <person name="Chen Q."/>
            <person name="Chen Z."/>
            <person name="Lan J."/>
            <person name="Che J."/>
            <person name="Ge C."/>
            <person name="Shi H."/>
            <person name="Pan Z."/>
            <person name="Liu X."/>
        </authorList>
    </citation>
    <scope>NUCLEOTIDE SEQUENCE [LARGE SCALE GENOMIC DNA]</scope>
    <source>
        <strain evidence="2">FJAT-27215</strain>
    </source>
</reference>
<organism evidence="1 2">
    <name type="scientific">Pseudobacillus wudalianchiensis</name>
    <dbReference type="NCBI Taxonomy" id="1743143"/>
    <lineage>
        <taxon>Bacteria</taxon>
        <taxon>Bacillati</taxon>
        <taxon>Bacillota</taxon>
        <taxon>Bacilli</taxon>
        <taxon>Bacillales</taxon>
        <taxon>Bacillaceae</taxon>
        <taxon>Pseudobacillus</taxon>
    </lineage>
</organism>
<sequence>MDIVENYKITTSTMALTEEYHQHYNAIIYDQNGIYGTKQTVRSLLNEACIDRISTYDGRIQAIRQRFPYRKKTPLVICLHERICAFPTNSPDRYGCNWIFPQHIHISTIKNGKPVAVFKNGTHLSLTCSLHVFNRQRERTANCLNYFQSNLE</sequence>
<proteinExistence type="predicted"/>
<keyword evidence="2" id="KW-1185">Reference proteome</keyword>
<dbReference type="Pfam" id="PF06338">
    <property type="entry name" value="ComK"/>
    <property type="match status" value="1"/>
</dbReference>
<dbReference type="EMBL" id="MAYT01000012">
    <property type="protein sequence ID" value="OCA88948.1"/>
    <property type="molecule type" value="Genomic_DNA"/>
</dbReference>
<evidence type="ECO:0000313" key="1">
    <source>
        <dbReference type="EMBL" id="OCA88948.1"/>
    </source>
</evidence>
<evidence type="ECO:0000313" key="2">
    <source>
        <dbReference type="Proteomes" id="UP000092578"/>
    </source>
</evidence>
<evidence type="ECO:0008006" key="3">
    <source>
        <dbReference type="Google" id="ProtNLM"/>
    </source>
</evidence>
<dbReference type="AlphaFoldDB" id="A0A1B9AYY1"/>
<dbReference type="RefSeq" id="WP_065410261.1">
    <property type="nucleotide sequence ID" value="NZ_MAYT01000012.1"/>
</dbReference>
<gene>
    <name evidence="1" type="ORF">A8F95_05875</name>
</gene>
<protein>
    <recommendedName>
        <fullName evidence="3">Competence protein</fullName>
    </recommendedName>
</protein>
<dbReference type="InterPro" id="IPR010461">
    <property type="entry name" value="ComK"/>
</dbReference>
<dbReference type="GO" id="GO:0030420">
    <property type="term" value="P:establishment of competence for transformation"/>
    <property type="evidence" value="ECO:0007669"/>
    <property type="project" value="InterPro"/>
</dbReference>
<accession>A0A1B9AYY1</accession>
<name>A0A1B9AYY1_9BACI</name>
<dbReference type="Proteomes" id="UP000092578">
    <property type="component" value="Unassembled WGS sequence"/>
</dbReference>